<dbReference type="InterPro" id="IPR045853">
    <property type="entry name" value="Pep_chain_release_fac_I_sf"/>
</dbReference>
<dbReference type="SUPFAM" id="SSF75620">
    <property type="entry name" value="Release factor"/>
    <property type="match status" value="1"/>
</dbReference>
<organism evidence="2 3">
    <name type="scientific">Salvia divinorum</name>
    <name type="common">Maria pastora</name>
    <name type="synonym">Diviner's sage</name>
    <dbReference type="NCBI Taxonomy" id="28513"/>
    <lineage>
        <taxon>Eukaryota</taxon>
        <taxon>Viridiplantae</taxon>
        <taxon>Streptophyta</taxon>
        <taxon>Embryophyta</taxon>
        <taxon>Tracheophyta</taxon>
        <taxon>Spermatophyta</taxon>
        <taxon>Magnoliopsida</taxon>
        <taxon>eudicotyledons</taxon>
        <taxon>Gunneridae</taxon>
        <taxon>Pentapetalae</taxon>
        <taxon>asterids</taxon>
        <taxon>lamiids</taxon>
        <taxon>Lamiales</taxon>
        <taxon>Lamiaceae</taxon>
        <taxon>Nepetoideae</taxon>
        <taxon>Mentheae</taxon>
        <taxon>Salviinae</taxon>
        <taxon>Salvia</taxon>
        <taxon>Salvia subgen. Calosphace</taxon>
    </lineage>
</organism>
<feature type="region of interest" description="Disordered" evidence="1">
    <location>
        <begin position="1"/>
        <end position="60"/>
    </location>
</feature>
<proteinExistence type="predicted"/>
<comment type="caution">
    <text evidence="2">The sequence shown here is derived from an EMBL/GenBank/DDBJ whole genome shotgun (WGS) entry which is preliminary data.</text>
</comment>
<dbReference type="AlphaFoldDB" id="A0ABD1H1M5"/>
<feature type="compositionally biased region" description="Polar residues" evidence="1">
    <location>
        <begin position="21"/>
        <end position="34"/>
    </location>
</feature>
<evidence type="ECO:0000256" key="1">
    <source>
        <dbReference type="SAM" id="MobiDB-lite"/>
    </source>
</evidence>
<keyword evidence="3" id="KW-1185">Reference proteome</keyword>
<feature type="compositionally biased region" description="Low complexity" evidence="1">
    <location>
        <begin position="1"/>
        <end position="20"/>
    </location>
</feature>
<evidence type="ECO:0000313" key="3">
    <source>
        <dbReference type="Proteomes" id="UP001567538"/>
    </source>
</evidence>
<accession>A0ABD1H1M5</accession>
<dbReference type="EMBL" id="JBEAFC010000007">
    <property type="protein sequence ID" value="KAL1550309.1"/>
    <property type="molecule type" value="Genomic_DNA"/>
</dbReference>
<sequence length="157" mass="17752">MILQSTLPQSALSQSQPQLSNDQINVMEQKLSATENRHSHLEADDPDASPEEPTKSSRNSSAVCVVILPQADQVDVQIRNEHLKIDTYSLLFRSSLLFHQTRPKHLKYCVQSYMLDANRSKLRTKQIGSGDRSERIRTSLKVILQQEMDVVASFTST</sequence>
<protein>
    <submittedName>
        <fullName evidence="2">Peptide chain release factor 1, mitochondrial-like isoform X2</fullName>
    </submittedName>
</protein>
<gene>
    <name evidence="2" type="ORF">AAHA92_18290</name>
</gene>
<dbReference type="Proteomes" id="UP001567538">
    <property type="component" value="Unassembled WGS sequence"/>
</dbReference>
<name>A0ABD1H1M5_SALDI</name>
<reference evidence="2 3" key="1">
    <citation type="submission" date="2024-06" db="EMBL/GenBank/DDBJ databases">
        <title>A chromosome level genome sequence of Diviner's sage (Salvia divinorum).</title>
        <authorList>
            <person name="Ford S.A."/>
            <person name="Ro D.-K."/>
            <person name="Ness R.W."/>
            <person name="Phillips M.A."/>
        </authorList>
    </citation>
    <scope>NUCLEOTIDE SEQUENCE [LARGE SCALE GENOMIC DNA]</scope>
    <source>
        <strain evidence="2">SAF-2024a</strain>
        <tissue evidence="2">Leaf</tissue>
    </source>
</reference>
<evidence type="ECO:0000313" key="2">
    <source>
        <dbReference type="EMBL" id="KAL1550309.1"/>
    </source>
</evidence>